<accession>A0AAD1XLZ3</accession>
<dbReference type="AlphaFoldDB" id="A0AAD1XLZ3"/>
<dbReference type="Proteomes" id="UP001295684">
    <property type="component" value="Unassembled WGS sequence"/>
</dbReference>
<dbReference type="EMBL" id="CAMPGE010016718">
    <property type="protein sequence ID" value="CAI2375253.1"/>
    <property type="molecule type" value="Genomic_DNA"/>
</dbReference>
<sequence length="171" mass="20120">MESKEPLKEDRYHSQAEEFSNLSSSNGLVSEINTSSLEEELSECFMSSRYLYDRLKRLDDDIYLKSKNGALQPHQKKLLKEFKGNFKKIFGRSKKMKDTNIAQDYQTLEEEAKSCVEKFQNNEFFYQLQDSHNQRIIDSDTQEQTPVEANPLNLKPLIQEKDTLIDKNRRI</sequence>
<gene>
    <name evidence="2" type="ORF">ECRASSUSDP1_LOCUS16615</name>
</gene>
<evidence type="ECO:0000256" key="1">
    <source>
        <dbReference type="SAM" id="MobiDB-lite"/>
    </source>
</evidence>
<protein>
    <submittedName>
        <fullName evidence="2">Uncharacterized protein</fullName>
    </submittedName>
</protein>
<feature type="region of interest" description="Disordered" evidence="1">
    <location>
        <begin position="1"/>
        <end position="27"/>
    </location>
</feature>
<organism evidence="2 3">
    <name type="scientific">Euplotes crassus</name>
    <dbReference type="NCBI Taxonomy" id="5936"/>
    <lineage>
        <taxon>Eukaryota</taxon>
        <taxon>Sar</taxon>
        <taxon>Alveolata</taxon>
        <taxon>Ciliophora</taxon>
        <taxon>Intramacronucleata</taxon>
        <taxon>Spirotrichea</taxon>
        <taxon>Hypotrichia</taxon>
        <taxon>Euplotida</taxon>
        <taxon>Euplotidae</taxon>
        <taxon>Moneuplotes</taxon>
    </lineage>
</organism>
<feature type="compositionally biased region" description="Basic and acidic residues" evidence="1">
    <location>
        <begin position="1"/>
        <end position="16"/>
    </location>
</feature>
<feature type="compositionally biased region" description="Polar residues" evidence="1">
    <location>
        <begin position="17"/>
        <end position="27"/>
    </location>
</feature>
<comment type="caution">
    <text evidence="2">The sequence shown here is derived from an EMBL/GenBank/DDBJ whole genome shotgun (WGS) entry which is preliminary data.</text>
</comment>
<keyword evidence="3" id="KW-1185">Reference proteome</keyword>
<proteinExistence type="predicted"/>
<evidence type="ECO:0000313" key="3">
    <source>
        <dbReference type="Proteomes" id="UP001295684"/>
    </source>
</evidence>
<evidence type="ECO:0000313" key="2">
    <source>
        <dbReference type="EMBL" id="CAI2375253.1"/>
    </source>
</evidence>
<reference evidence="2" key="1">
    <citation type="submission" date="2023-07" db="EMBL/GenBank/DDBJ databases">
        <authorList>
            <consortium name="AG Swart"/>
            <person name="Singh M."/>
            <person name="Singh A."/>
            <person name="Seah K."/>
            <person name="Emmerich C."/>
        </authorList>
    </citation>
    <scope>NUCLEOTIDE SEQUENCE</scope>
    <source>
        <strain evidence="2">DP1</strain>
    </source>
</reference>
<name>A0AAD1XLZ3_EUPCR</name>